<dbReference type="PANTHER" id="PTHR22550:SF18">
    <property type="entry name" value="VWFA DOMAIN-CONTAINING PROTEIN"/>
    <property type="match status" value="1"/>
</dbReference>
<keyword evidence="1" id="KW-0472">Membrane</keyword>
<evidence type="ECO:0000313" key="3">
    <source>
        <dbReference type="EMBL" id="GIU44396.1"/>
    </source>
</evidence>
<dbReference type="PANTHER" id="PTHR22550">
    <property type="entry name" value="SPORE GERMINATION PROTEIN"/>
    <property type="match status" value="1"/>
</dbReference>
<dbReference type="Proteomes" id="UP000887104">
    <property type="component" value="Unassembled WGS sequence"/>
</dbReference>
<evidence type="ECO:0000259" key="2">
    <source>
        <dbReference type="PROSITE" id="PS50234"/>
    </source>
</evidence>
<organism evidence="3 4">
    <name type="scientific">Shewanella sairae</name>
    <dbReference type="NCBI Taxonomy" id="190310"/>
    <lineage>
        <taxon>Bacteria</taxon>
        <taxon>Pseudomonadati</taxon>
        <taxon>Pseudomonadota</taxon>
        <taxon>Gammaproteobacteria</taxon>
        <taxon>Alteromonadales</taxon>
        <taxon>Shewanellaceae</taxon>
        <taxon>Shewanella</taxon>
    </lineage>
</organism>
<dbReference type="RefSeq" id="WP_220780605.1">
    <property type="nucleotide sequence ID" value="NZ_BPEY01000021.1"/>
</dbReference>
<dbReference type="Gene3D" id="3.40.50.410">
    <property type="entry name" value="von Willebrand factor, type A domain"/>
    <property type="match status" value="1"/>
</dbReference>
<dbReference type="CDD" id="cd01467">
    <property type="entry name" value="vWA_BatA_type"/>
    <property type="match status" value="1"/>
</dbReference>
<keyword evidence="1" id="KW-0812">Transmembrane</keyword>
<dbReference type="SUPFAM" id="SSF53300">
    <property type="entry name" value="vWA-like"/>
    <property type="match status" value="1"/>
</dbReference>
<dbReference type="EMBL" id="BPEY01000021">
    <property type="protein sequence ID" value="GIU44396.1"/>
    <property type="molecule type" value="Genomic_DNA"/>
</dbReference>
<evidence type="ECO:0000256" key="1">
    <source>
        <dbReference type="SAM" id="Phobius"/>
    </source>
</evidence>
<accession>A0ABQ4PBA4</accession>
<dbReference type="Pfam" id="PF00092">
    <property type="entry name" value="VWA"/>
    <property type="match status" value="1"/>
</dbReference>
<name>A0ABQ4PBA4_9GAMM</name>
<proteinExistence type="predicted"/>
<keyword evidence="4" id="KW-1185">Reference proteome</keyword>
<keyword evidence="1" id="KW-1133">Transmembrane helix</keyword>
<comment type="caution">
    <text evidence="3">The sequence shown here is derived from an EMBL/GenBank/DDBJ whole genome shotgun (WGS) entry which is preliminary data.</text>
</comment>
<protein>
    <submittedName>
        <fullName evidence="3">VWR domain protein in aerotolerance operon BatA</fullName>
    </submittedName>
</protein>
<evidence type="ECO:0000313" key="4">
    <source>
        <dbReference type="Proteomes" id="UP000887104"/>
    </source>
</evidence>
<dbReference type="SMART" id="SM00327">
    <property type="entry name" value="VWA"/>
    <property type="match status" value="1"/>
</dbReference>
<dbReference type="InterPro" id="IPR050768">
    <property type="entry name" value="UPF0353/GerABKA_families"/>
</dbReference>
<dbReference type="InterPro" id="IPR033881">
    <property type="entry name" value="vWA_BatA_type"/>
</dbReference>
<feature type="domain" description="VWFA" evidence="2">
    <location>
        <begin position="85"/>
        <end position="279"/>
    </location>
</feature>
<dbReference type="InterPro" id="IPR036465">
    <property type="entry name" value="vWFA_dom_sf"/>
</dbReference>
<reference evidence="3" key="1">
    <citation type="submission" date="2021-05" db="EMBL/GenBank/DDBJ databases">
        <title>Molecular characterization for Shewanella algae harboring chromosomal blaOXA-55-like strains isolated from clinical and environment sample.</title>
        <authorList>
            <person name="Ohama Y."/>
            <person name="Aoki K."/>
            <person name="Harada S."/>
            <person name="Moriya K."/>
            <person name="Ishii Y."/>
            <person name="Tateda K."/>
        </authorList>
    </citation>
    <scope>NUCLEOTIDE SEQUENCE</scope>
    <source>
        <strain evidence="3">JCM 11563</strain>
    </source>
</reference>
<dbReference type="PROSITE" id="PS50234">
    <property type="entry name" value="VWFA"/>
    <property type="match status" value="1"/>
</dbReference>
<feature type="transmembrane region" description="Helical" evidence="1">
    <location>
        <begin position="298"/>
        <end position="320"/>
    </location>
</feature>
<gene>
    <name evidence="3" type="primary">batA</name>
    <name evidence="3" type="ORF">TUM4438_15490</name>
</gene>
<dbReference type="InterPro" id="IPR002035">
    <property type="entry name" value="VWF_A"/>
</dbReference>
<sequence length="348" mass="39012">MLTLAWPFLLLLLPLPLIFRKKQQVKPLGGHLLLPGVSMPNQALAIENSRKTTKRYWIVWCLLVLACARPLWVGEPIELPSKGRDLMLSVDLSGSMQIEDMVLNGRNVDRFTLIQHVISDFIERRKGDRIGLILFADHAYLQSPLTQDRRTVAQYLKEAQIGLVGKQTAIGEAIALGVKRFDQVEQSNRVLILLTDGSNNAGAISPEQATEIAKKRGITIYTIGVGADVMERRTLFGKERVNPSMDLDENQLQHIARTTGGQYFRARNTEELEQIYQVIDTLEPVTRDQISYRPQAELFYWPLALALLASILMSLTHLSFSFPKKLGAKGFAQSANHNDVNSNVKGGR</sequence>